<accession>A0ABU0MC09</accession>
<dbReference type="InterPro" id="IPR007236">
    <property type="entry name" value="SlyX"/>
</dbReference>
<dbReference type="PANTHER" id="PTHR36508:SF1">
    <property type="entry name" value="PROTEIN SLYX"/>
    <property type="match status" value="1"/>
</dbReference>
<reference evidence="3 4" key="1">
    <citation type="submission" date="2023-07" db="EMBL/GenBank/DDBJ databases">
        <title>Genomic Encyclopedia of Type Strains, Phase IV (KMG-IV): sequencing the most valuable type-strain genomes for metagenomic binning, comparative biology and taxonomic classification.</title>
        <authorList>
            <person name="Goeker M."/>
        </authorList>
    </citation>
    <scope>NUCLEOTIDE SEQUENCE [LARGE SCALE GENOMIC DNA]</scope>
    <source>
        <strain evidence="3 4">B1-1</strain>
    </source>
</reference>
<evidence type="ECO:0000313" key="3">
    <source>
        <dbReference type="EMBL" id="MDQ0518323.1"/>
    </source>
</evidence>
<organism evidence="3 4">
    <name type="scientific">Kaistia geumhonensis</name>
    <dbReference type="NCBI Taxonomy" id="410839"/>
    <lineage>
        <taxon>Bacteria</taxon>
        <taxon>Pseudomonadati</taxon>
        <taxon>Pseudomonadota</taxon>
        <taxon>Alphaproteobacteria</taxon>
        <taxon>Hyphomicrobiales</taxon>
        <taxon>Kaistiaceae</taxon>
        <taxon>Kaistia</taxon>
    </lineage>
</organism>
<evidence type="ECO:0000256" key="1">
    <source>
        <dbReference type="HAMAP-Rule" id="MF_00715"/>
    </source>
</evidence>
<name>A0ABU0MC09_9HYPH</name>
<dbReference type="EMBL" id="JAUSWJ010000001">
    <property type="protein sequence ID" value="MDQ0518323.1"/>
    <property type="molecule type" value="Genomic_DNA"/>
</dbReference>
<gene>
    <name evidence="1" type="primary">slyX</name>
    <name evidence="3" type="ORF">QO015_003936</name>
</gene>
<keyword evidence="4" id="KW-1185">Reference proteome</keyword>
<sequence>MSDPSVPDRVDALEIRAAHHERSLDEMNEVLLAQWKEIDRLTRLVARLEDRLAEAEDRAGRGNAPEPPPPHY</sequence>
<dbReference type="Proteomes" id="UP001223743">
    <property type="component" value="Unassembled WGS sequence"/>
</dbReference>
<protein>
    <recommendedName>
        <fullName evidence="1">Protein SlyX homolog</fullName>
    </recommendedName>
</protein>
<dbReference type="RefSeq" id="WP_266283797.1">
    <property type="nucleotide sequence ID" value="NZ_JAPKNF010000003.1"/>
</dbReference>
<evidence type="ECO:0000256" key="2">
    <source>
        <dbReference type="SAM" id="MobiDB-lite"/>
    </source>
</evidence>
<dbReference type="Pfam" id="PF04102">
    <property type="entry name" value="SlyX"/>
    <property type="match status" value="1"/>
</dbReference>
<comment type="similarity">
    <text evidence="1">Belongs to the SlyX family.</text>
</comment>
<dbReference type="HAMAP" id="MF_00715">
    <property type="entry name" value="SlyX"/>
    <property type="match status" value="1"/>
</dbReference>
<evidence type="ECO:0000313" key="4">
    <source>
        <dbReference type="Proteomes" id="UP001223743"/>
    </source>
</evidence>
<dbReference type="PANTHER" id="PTHR36508">
    <property type="entry name" value="PROTEIN SLYX"/>
    <property type="match status" value="1"/>
</dbReference>
<feature type="region of interest" description="Disordered" evidence="2">
    <location>
        <begin position="53"/>
        <end position="72"/>
    </location>
</feature>
<comment type="caution">
    <text evidence="3">The sequence shown here is derived from an EMBL/GenBank/DDBJ whole genome shotgun (WGS) entry which is preliminary data.</text>
</comment>
<proteinExistence type="inferred from homology"/>
<dbReference type="Gene3D" id="1.20.5.300">
    <property type="match status" value="1"/>
</dbReference>